<dbReference type="AlphaFoldDB" id="A0A9D5AYV2"/>
<reference evidence="2 3" key="1">
    <citation type="journal article" date="2022" name="Nat. Genet.">
        <title>Improved pea reference genome and pan-genome highlight genomic features and evolutionary characteristics.</title>
        <authorList>
            <person name="Yang T."/>
            <person name="Liu R."/>
            <person name="Luo Y."/>
            <person name="Hu S."/>
            <person name="Wang D."/>
            <person name="Wang C."/>
            <person name="Pandey M.K."/>
            <person name="Ge S."/>
            <person name="Xu Q."/>
            <person name="Li N."/>
            <person name="Li G."/>
            <person name="Huang Y."/>
            <person name="Saxena R.K."/>
            <person name="Ji Y."/>
            <person name="Li M."/>
            <person name="Yan X."/>
            <person name="He Y."/>
            <person name="Liu Y."/>
            <person name="Wang X."/>
            <person name="Xiang C."/>
            <person name="Varshney R.K."/>
            <person name="Ding H."/>
            <person name="Gao S."/>
            <person name="Zong X."/>
        </authorList>
    </citation>
    <scope>NUCLEOTIDE SEQUENCE [LARGE SCALE GENOMIC DNA]</scope>
    <source>
        <strain evidence="2 3">cv. Zhongwan 6</strain>
    </source>
</reference>
<dbReference type="Gramene" id="Psat03G0010100-T1">
    <property type="protein sequence ID" value="KAI5423740.1"/>
    <property type="gene ID" value="KIW84_030101"/>
</dbReference>
<dbReference type="Gramene" id="Psat03G0009700-T1">
    <property type="protein sequence ID" value="KAI5423736.1"/>
    <property type="gene ID" value="KIW84_030097"/>
</dbReference>
<dbReference type="EMBL" id="JAMSHJ010000003">
    <property type="protein sequence ID" value="KAI5423736.1"/>
    <property type="molecule type" value="Genomic_DNA"/>
</dbReference>
<evidence type="ECO:0000313" key="2">
    <source>
        <dbReference type="EMBL" id="KAI5423740.1"/>
    </source>
</evidence>
<evidence type="ECO:0000313" key="3">
    <source>
        <dbReference type="Proteomes" id="UP001058974"/>
    </source>
</evidence>
<protein>
    <submittedName>
        <fullName evidence="2">Uncharacterized protein</fullName>
    </submittedName>
</protein>
<dbReference type="Proteomes" id="UP001058974">
    <property type="component" value="Chromosome 3"/>
</dbReference>
<evidence type="ECO:0000313" key="1">
    <source>
        <dbReference type="EMBL" id="KAI5423736.1"/>
    </source>
</evidence>
<comment type="caution">
    <text evidence="2">The sequence shown here is derived from an EMBL/GenBank/DDBJ whole genome shotgun (WGS) entry which is preliminary data.</text>
</comment>
<accession>A0A9D5AYV2</accession>
<sequence>MAPTNTHSITHSLYNWFSNSLYIYIHHWVYKQHKPFIPWKRQNSSSFLSSPTSLRSFYCQETKREWVFTYLVLDDHHLANKWKSQKAILRCMSERKQGGS</sequence>
<dbReference type="EMBL" id="JAMSHJ010000003">
    <property type="protein sequence ID" value="KAI5423740.1"/>
    <property type="molecule type" value="Genomic_DNA"/>
</dbReference>
<gene>
    <name evidence="1" type="ORF">KIW84_030097</name>
    <name evidence="2" type="ORF">KIW84_030101</name>
</gene>
<name>A0A9D5AYV2_PEA</name>
<organism evidence="2 3">
    <name type="scientific">Pisum sativum</name>
    <name type="common">Garden pea</name>
    <name type="synonym">Lathyrus oleraceus</name>
    <dbReference type="NCBI Taxonomy" id="3888"/>
    <lineage>
        <taxon>Eukaryota</taxon>
        <taxon>Viridiplantae</taxon>
        <taxon>Streptophyta</taxon>
        <taxon>Embryophyta</taxon>
        <taxon>Tracheophyta</taxon>
        <taxon>Spermatophyta</taxon>
        <taxon>Magnoliopsida</taxon>
        <taxon>eudicotyledons</taxon>
        <taxon>Gunneridae</taxon>
        <taxon>Pentapetalae</taxon>
        <taxon>rosids</taxon>
        <taxon>fabids</taxon>
        <taxon>Fabales</taxon>
        <taxon>Fabaceae</taxon>
        <taxon>Papilionoideae</taxon>
        <taxon>50 kb inversion clade</taxon>
        <taxon>NPAAA clade</taxon>
        <taxon>Hologalegina</taxon>
        <taxon>IRL clade</taxon>
        <taxon>Fabeae</taxon>
        <taxon>Lathyrus</taxon>
    </lineage>
</organism>
<proteinExistence type="predicted"/>
<keyword evidence="3" id="KW-1185">Reference proteome</keyword>